<keyword evidence="1" id="KW-0812">Transmembrane</keyword>
<keyword evidence="1" id="KW-0472">Membrane</keyword>
<name>A0ABV1HFH0_9FIRM</name>
<feature type="transmembrane region" description="Helical" evidence="1">
    <location>
        <begin position="6"/>
        <end position="30"/>
    </location>
</feature>
<comment type="caution">
    <text evidence="2">The sequence shown here is derived from an EMBL/GenBank/DDBJ whole genome shotgun (WGS) entry which is preliminary data.</text>
</comment>
<keyword evidence="1" id="KW-1133">Transmembrane helix</keyword>
<feature type="transmembrane region" description="Helical" evidence="1">
    <location>
        <begin position="136"/>
        <end position="154"/>
    </location>
</feature>
<evidence type="ECO:0000313" key="2">
    <source>
        <dbReference type="EMBL" id="MEQ2558293.1"/>
    </source>
</evidence>
<proteinExistence type="predicted"/>
<feature type="transmembrane region" description="Helical" evidence="1">
    <location>
        <begin position="83"/>
        <end position="101"/>
    </location>
</feature>
<protein>
    <submittedName>
        <fullName evidence="2">Uncharacterized protein</fullName>
    </submittedName>
</protein>
<gene>
    <name evidence="2" type="ORF">WMO43_10515</name>
</gene>
<evidence type="ECO:0000313" key="3">
    <source>
        <dbReference type="Proteomes" id="UP001454489"/>
    </source>
</evidence>
<keyword evidence="3" id="KW-1185">Reference proteome</keyword>
<dbReference type="RefSeq" id="WP_353531132.1">
    <property type="nucleotide sequence ID" value="NZ_JBBMEX010000010.1"/>
</dbReference>
<reference evidence="2 3" key="1">
    <citation type="submission" date="2024-03" db="EMBL/GenBank/DDBJ databases">
        <title>Human intestinal bacterial collection.</title>
        <authorList>
            <person name="Pauvert C."/>
            <person name="Hitch T.C.A."/>
            <person name="Clavel T."/>
        </authorList>
    </citation>
    <scope>NUCLEOTIDE SEQUENCE [LARGE SCALE GENOMIC DNA]</scope>
    <source>
        <strain evidence="2 3">CLA-AA-H185</strain>
    </source>
</reference>
<sequence length="257" mass="30267">MLKREDVYYIVVPIVTWVISLLCTYIFNNITGTKQWRLKREKSPGERYIEYFVRIIVIGALILFLNMLIEGFISSFIGTPLRVGEYIGVVIYIGLFVFLYIKMRKIDIDEDDKEIFIKKDMEECKRTRNVRLLRQIPIILSGLLWGYTITRHIGEAVPQFISNIARYVPIVTTLGGVVYDFICIIFLKGEGEFLYDKVKFVFYDNSVLENIKVENISQNKSWITAKNQENTEYRFRVKDIKTIEYSNTENQIECEQE</sequence>
<accession>A0ABV1HFH0</accession>
<evidence type="ECO:0000256" key="1">
    <source>
        <dbReference type="SAM" id="Phobius"/>
    </source>
</evidence>
<organism evidence="2 3">
    <name type="scientific">Maccoyibacter intestinihominis</name>
    <dbReference type="NCBI Taxonomy" id="3133499"/>
    <lineage>
        <taxon>Bacteria</taxon>
        <taxon>Bacillati</taxon>
        <taxon>Bacillota</taxon>
        <taxon>Clostridia</taxon>
        <taxon>Lachnospirales</taxon>
        <taxon>Lachnospiraceae</taxon>
        <taxon>Maccoyibacter</taxon>
    </lineage>
</organism>
<dbReference type="EMBL" id="JBBMEX010000010">
    <property type="protein sequence ID" value="MEQ2558293.1"/>
    <property type="molecule type" value="Genomic_DNA"/>
</dbReference>
<feature type="transmembrane region" description="Helical" evidence="1">
    <location>
        <begin position="51"/>
        <end position="77"/>
    </location>
</feature>
<feature type="transmembrane region" description="Helical" evidence="1">
    <location>
        <begin position="166"/>
        <end position="187"/>
    </location>
</feature>
<dbReference type="Proteomes" id="UP001454489">
    <property type="component" value="Unassembled WGS sequence"/>
</dbReference>